<accession>A0A7J3Z731</accession>
<name>A0A7J3Z731_9CREN</name>
<evidence type="ECO:0000313" key="1">
    <source>
        <dbReference type="EMBL" id="HHQ49993.1"/>
    </source>
</evidence>
<organism evidence="1">
    <name type="scientific">Ignisphaera aggregans</name>
    <dbReference type="NCBI Taxonomy" id="334771"/>
    <lineage>
        <taxon>Archaea</taxon>
        <taxon>Thermoproteota</taxon>
        <taxon>Thermoprotei</taxon>
        <taxon>Desulfurococcales</taxon>
        <taxon>Desulfurococcaceae</taxon>
        <taxon>Ignisphaera</taxon>
    </lineage>
</organism>
<dbReference type="EMBL" id="DRYQ01000015">
    <property type="protein sequence ID" value="HHQ49993.1"/>
    <property type="molecule type" value="Genomic_DNA"/>
</dbReference>
<comment type="caution">
    <text evidence="1">The sequence shown here is derived from an EMBL/GenBank/DDBJ whole genome shotgun (WGS) entry which is preliminary data.</text>
</comment>
<gene>
    <name evidence="1" type="ORF">ENM66_01380</name>
</gene>
<protein>
    <submittedName>
        <fullName evidence="1">Uncharacterized protein</fullName>
    </submittedName>
</protein>
<sequence length="84" mass="9745">MIVVAREHGFALEKPRIVSDRLDKWGGYHYILLIANEKCFVTVCSLSKAFIPFFSIPPRNVVVIEYRKEGKINSVKKIIWPRIV</sequence>
<proteinExistence type="predicted"/>
<reference evidence="1" key="1">
    <citation type="journal article" date="2020" name="mSystems">
        <title>Genome- and Community-Level Interaction Insights into Carbon Utilization and Element Cycling Functions of Hydrothermarchaeota in Hydrothermal Sediment.</title>
        <authorList>
            <person name="Zhou Z."/>
            <person name="Liu Y."/>
            <person name="Xu W."/>
            <person name="Pan J."/>
            <person name="Luo Z.H."/>
            <person name="Li M."/>
        </authorList>
    </citation>
    <scope>NUCLEOTIDE SEQUENCE [LARGE SCALE GENOMIC DNA]</scope>
    <source>
        <strain evidence="1">SpSt-1105</strain>
    </source>
</reference>
<dbReference type="AlphaFoldDB" id="A0A7J3Z731"/>